<keyword evidence="1" id="KW-0812">Transmembrane</keyword>
<keyword evidence="1" id="KW-0472">Membrane</keyword>
<protein>
    <submittedName>
        <fullName evidence="3">Metal dependent phosphohydrolase</fullName>
    </submittedName>
</protein>
<feature type="domain" description="HD-GYP" evidence="2">
    <location>
        <begin position="223"/>
        <end position="418"/>
    </location>
</feature>
<keyword evidence="1" id="KW-1133">Transmembrane helix</keyword>
<dbReference type="InterPro" id="IPR037522">
    <property type="entry name" value="HD_GYP_dom"/>
</dbReference>
<evidence type="ECO:0000259" key="2">
    <source>
        <dbReference type="PROSITE" id="PS51832"/>
    </source>
</evidence>
<dbReference type="PANTHER" id="PTHR45228:SF8">
    <property type="entry name" value="TWO-COMPONENT RESPONSE REGULATOR-RELATED"/>
    <property type="match status" value="1"/>
</dbReference>
<dbReference type="SMART" id="SM00471">
    <property type="entry name" value="HDc"/>
    <property type="match status" value="1"/>
</dbReference>
<reference evidence="3 4" key="1">
    <citation type="submission" date="2018-04" db="EMBL/GenBank/DDBJ databases">
        <title>Active sludge and wastewater microbial communities from Klosterneuburg, Austria.</title>
        <authorList>
            <person name="Wagner M."/>
        </authorList>
    </citation>
    <scope>NUCLEOTIDE SEQUENCE [LARGE SCALE GENOMIC DNA]</scope>
    <source>
        <strain evidence="3 4">Nm 57</strain>
    </source>
</reference>
<dbReference type="EMBL" id="QICQ01000056">
    <property type="protein sequence ID" value="PXV73301.1"/>
    <property type="molecule type" value="Genomic_DNA"/>
</dbReference>
<dbReference type="PANTHER" id="PTHR45228">
    <property type="entry name" value="CYCLIC DI-GMP PHOSPHODIESTERASE TM_0186-RELATED"/>
    <property type="match status" value="1"/>
</dbReference>
<evidence type="ECO:0000313" key="4">
    <source>
        <dbReference type="Proteomes" id="UP000247780"/>
    </source>
</evidence>
<feature type="transmembrane region" description="Helical" evidence="1">
    <location>
        <begin position="187"/>
        <end position="213"/>
    </location>
</feature>
<dbReference type="Gene3D" id="1.10.3210.10">
    <property type="entry name" value="Hypothetical protein af1432"/>
    <property type="match status" value="1"/>
</dbReference>
<evidence type="ECO:0000313" key="3">
    <source>
        <dbReference type="EMBL" id="PXV73301.1"/>
    </source>
</evidence>
<comment type="caution">
    <text evidence="3">The sequence shown here is derived from an EMBL/GenBank/DDBJ whole genome shotgun (WGS) entry which is preliminary data.</text>
</comment>
<keyword evidence="4" id="KW-1185">Reference proteome</keyword>
<gene>
    <name evidence="3" type="ORF">C8R14_1562</name>
</gene>
<dbReference type="SUPFAM" id="SSF109604">
    <property type="entry name" value="HD-domain/PDEase-like"/>
    <property type="match status" value="1"/>
</dbReference>
<name>A0ABX5M6L4_9PROT</name>
<sequence>MIIDKLKSIIDINSNNIVNSFFKRALFSFIFISIISTIFIINFQQYNFYNSLAEEIKTNVDTKLYKYSENLKFSDINVLKDGVKILTEQLGFVIIEIYDDKKKKLFKFTSSEEKFARNLELIQSDYNLIGDDSKTSKKVNYNFFTILDKYHFMQIFYPVYKSNRLFGYIKGIYYIEPIVVKRFKQGIFTTIVTVLLTISIFSLLIFPLIYFAYKKLNAHRLELLSSNIMAIKTLGTAIALRDSDTDEHNYRVTLYAIKFAQSINLDHESIKVLIKGAFLHDVGKIGISDNILLKNGSLSEEEFEVMRSHVVKGVELVNHNSWLEDAKNVILYHHERYDGSGYPNNIEGKEIPVTARIFAIVDVFDALTSKRPYKEPFSYEKSVAILKDGYNSQFDGKLLNNFIEISNKLYTDTRLEQKEELKKELESLIKKYFLE</sequence>
<dbReference type="Proteomes" id="UP000247780">
    <property type="component" value="Unassembled WGS sequence"/>
</dbReference>
<proteinExistence type="predicted"/>
<dbReference type="Pfam" id="PF13487">
    <property type="entry name" value="HD_5"/>
    <property type="match status" value="1"/>
</dbReference>
<accession>A0ABX5M6L4</accession>
<dbReference type="InterPro" id="IPR052020">
    <property type="entry name" value="Cyclic_di-GMP/3'3'-cGAMP_PDE"/>
</dbReference>
<feature type="transmembrane region" description="Helical" evidence="1">
    <location>
        <begin position="21"/>
        <end position="41"/>
    </location>
</feature>
<dbReference type="CDD" id="cd00077">
    <property type="entry name" value="HDc"/>
    <property type="match status" value="1"/>
</dbReference>
<evidence type="ECO:0000256" key="1">
    <source>
        <dbReference type="SAM" id="Phobius"/>
    </source>
</evidence>
<dbReference type="InterPro" id="IPR003607">
    <property type="entry name" value="HD/PDEase_dom"/>
</dbReference>
<organism evidence="3 4">
    <name type="scientific">Nitrosomonas eutropha</name>
    <dbReference type="NCBI Taxonomy" id="916"/>
    <lineage>
        <taxon>Bacteria</taxon>
        <taxon>Pseudomonadati</taxon>
        <taxon>Pseudomonadota</taxon>
        <taxon>Betaproteobacteria</taxon>
        <taxon>Nitrosomonadales</taxon>
        <taxon>Nitrosomonadaceae</taxon>
        <taxon>Nitrosomonas</taxon>
    </lineage>
</organism>
<dbReference type="PROSITE" id="PS51832">
    <property type="entry name" value="HD_GYP"/>
    <property type="match status" value="1"/>
</dbReference>